<feature type="region of interest" description="Disordered" evidence="1">
    <location>
        <begin position="283"/>
        <end position="333"/>
    </location>
</feature>
<dbReference type="EMBL" id="AVOT02008931">
    <property type="protein sequence ID" value="MBW0487024.1"/>
    <property type="molecule type" value="Genomic_DNA"/>
</dbReference>
<evidence type="ECO:0000313" key="2">
    <source>
        <dbReference type="EMBL" id="MBW0487024.1"/>
    </source>
</evidence>
<dbReference type="AlphaFoldDB" id="A0A9Q3CMU4"/>
<feature type="region of interest" description="Disordered" evidence="1">
    <location>
        <begin position="62"/>
        <end position="101"/>
    </location>
</feature>
<accession>A0A9Q3CMU4</accession>
<gene>
    <name evidence="2" type="ORF">O181_026739</name>
</gene>
<feature type="region of interest" description="Disordered" evidence="1">
    <location>
        <begin position="237"/>
        <end position="265"/>
    </location>
</feature>
<evidence type="ECO:0000313" key="3">
    <source>
        <dbReference type="Proteomes" id="UP000765509"/>
    </source>
</evidence>
<evidence type="ECO:0000256" key="1">
    <source>
        <dbReference type="SAM" id="MobiDB-lite"/>
    </source>
</evidence>
<sequence length="354" mass="39285">MFTFEELRQINGPNFFSPSSQFDKAPAVVTEPTVLQPSPNIESKKPVGSSDYVAKKLLSNVGQAPSHQSSVKVSDASTFPKEVLSMGEPKRTEGLQSPSYHYNRTSYYGPSSSNDRSLPSAALYLRSLSMEQLLLGADTKEDSFFSSFEAALGRVSTSSTIPDEPLSPESETDPLCPFSPTGRSRFDIRKLESSEMQREIHTYSSVGSSISKPTALGTFGRWKDFINKRNAVGESDTIPLRDQCDQHSFTSSYSTQGEDSSSPKRNKLRMTFQNSLINFDPESHSSSHRFEITSGTSTNVSKSQTNWNTLKKNKKEILKNNNEQSSPLKKSSISKKISQKFKGTFKKSLTLFSK</sequence>
<feature type="compositionally biased region" description="Polar residues" evidence="1">
    <location>
        <begin position="293"/>
        <end position="307"/>
    </location>
</feature>
<comment type="caution">
    <text evidence="2">The sequence shown here is derived from an EMBL/GenBank/DDBJ whole genome shotgun (WGS) entry which is preliminary data.</text>
</comment>
<keyword evidence="3" id="KW-1185">Reference proteome</keyword>
<dbReference type="Proteomes" id="UP000765509">
    <property type="component" value="Unassembled WGS sequence"/>
</dbReference>
<name>A0A9Q3CMU4_9BASI</name>
<reference evidence="2" key="1">
    <citation type="submission" date="2021-03" db="EMBL/GenBank/DDBJ databases">
        <title>Draft genome sequence of rust myrtle Austropuccinia psidii MF-1, a brazilian biotype.</title>
        <authorList>
            <person name="Quecine M.C."/>
            <person name="Pachon D.M.R."/>
            <person name="Bonatelli M.L."/>
            <person name="Correr F.H."/>
            <person name="Franceschini L.M."/>
            <person name="Leite T.F."/>
            <person name="Margarido G.R.A."/>
            <person name="Almeida C.A."/>
            <person name="Ferrarezi J.A."/>
            <person name="Labate C.A."/>
        </authorList>
    </citation>
    <scope>NUCLEOTIDE SEQUENCE</scope>
    <source>
        <strain evidence="2">MF-1</strain>
    </source>
</reference>
<proteinExistence type="predicted"/>
<feature type="compositionally biased region" description="Polar residues" evidence="1">
    <location>
        <begin position="62"/>
        <end position="77"/>
    </location>
</feature>
<feature type="compositionally biased region" description="Polar residues" evidence="1">
    <location>
        <begin position="246"/>
        <end position="260"/>
    </location>
</feature>
<protein>
    <submittedName>
        <fullName evidence="2">Uncharacterized protein</fullName>
    </submittedName>
</protein>
<organism evidence="2 3">
    <name type="scientific">Austropuccinia psidii MF-1</name>
    <dbReference type="NCBI Taxonomy" id="1389203"/>
    <lineage>
        <taxon>Eukaryota</taxon>
        <taxon>Fungi</taxon>
        <taxon>Dikarya</taxon>
        <taxon>Basidiomycota</taxon>
        <taxon>Pucciniomycotina</taxon>
        <taxon>Pucciniomycetes</taxon>
        <taxon>Pucciniales</taxon>
        <taxon>Sphaerophragmiaceae</taxon>
        <taxon>Austropuccinia</taxon>
    </lineage>
</organism>
<feature type="compositionally biased region" description="Low complexity" evidence="1">
    <location>
        <begin position="319"/>
        <end position="333"/>
    </location>
</feature>
<feature type="region of interest" description="Disordered" evidence="1">
    <location>
        <begin position="156"/>
        <end position="179"/>
    </location>
</feature>